<reference evidence="5" key="1">
    <citation type="journal article" date="2019" name="Int. J. Syst. Evol. Microbiol.">
        <title>The Global Catalogue of Microorganisms (GCM) 10K type strain sequencing project: providing services to taxonomists for standard genome sequencing and annotation.</title>
        <authorList>
            <consortium name="The Broad Institute Genomics Platform"/>
            <consortium name="The Broad Institute Genome Sequencing Center for Infectious Disease"/>
            <person name="Wu L."/>
            <person name="Ma J."/>
        </authorList>
    </citation>
    <scope>NUCLEOTIDE SEQUENCE [LARGE SCALE GENOMIC DNA]</scope>
    <source>
        <strain evidence="5">CCUG 62221</strain>
    </source>
</reference>
<feature type="domain" description="ATPase dynein-related AAA" evidence="3">
    <location>
        <begin position="486"/>
        <end position="642"/>
    </location>
</feature>
<evidence type="ECO:0000313" key="4">
    <source>
        <dbReference type="EMBL" id="MFD1292613.1"/>
    </source>
</evidence>
<dbReference type="Gene3D" id="3.40.50.300">
    <property type="entry name" value="P-loop containing nucleotide triphosphate hydrolases"/>
    <property type="match status" value="1"/>
</dbReference>
<feature type="compositionally biased region" description="Basic residues" evidence="2">
    <location>
        <begin position="1"/>
        <end position="10"/>
    </location>
</feature>
<gene>
    <name evidence="4" type="ORF">ACFQ5N_02085</name>
</gene>
<protein>
    <submittedName>
        <fullName evidence="4">AAA family ATPase</fullName>
    </submittedName>
</protein>
<sequence length="789" mass="92540">MARRNKKNRNKQQSNQKKNQPKTQQKKADEPKEVAENLESNLDKVIVDNSISEVEIKEVKKEEVKTTTEASYKSAQELYHKALAIEKVLERRKSDYEKLKEKLDSEKKVLENEKSENEKLKTELNKTLDKYNEELTEINQLRVEGVWSSVIDKKLLDHYQEKLKEQEKTLLNKIAELNSKHSEYISALAEIETKKLDVEKEYHLKFTEKSKRLEKIYQEKFTSKENELHLLSKDIDEQKRLLARKEKQLSYEVEDFEDDKKFLTDKARNKVEQEIEGVNQQLQNLKDKNKALGNELKSLNDELKYLGDYKAKDVISELRSKEKEIFELQERLATSPDILKIDDLKKLQKEKNDWQNRLRDINSQLNEYKSRYENQKLQIGEKERLEFQKEELEQRIKLQQSALEELKEEVSELTRQTEDKITFVSCSEMDDKYKLQPENLIQNNINKGWIKEIQQAIAQVTENRLFYDENTIRSFIAGLSMSRFSILQGISGTGKTSLPKAFAKAVGGNFGIVEVQSGWKDRQDLIGYYNTFEKKYYEGKFLKLLYMAGTPKYKDKPFFIILDEMNLSHPEHYFADMLSIMEETNLEKQVLTISDKVKDKPRLMFDLEEGGIGLKVPQNVWFIGTANHDETTLQFAPKTYDRANILEMPINIEEFEIKNVDLSKVTIPNKEFINFTSSQKWNKNHRALNYLEGNFKNICGKFGIGWGNRLQKQVKTFIPVFKALEGDDANALDHIISSKILRSIKGRYDLQETTLNEMKDELEKNFNKEFKGEAKKSLKIVNNELSRLE</sequence>
<name>A0ABW3WLQ7_9FLAO</name>
<keyword evidence="1" id="KW-0175">Coiled coil</keyword>
<evidence type="ECO:0000256" key="1">
    <source>
        <dbReference type="SAM" id="Coils"/>
    </source>
</evidence>
<feature type="compositionally biased region" description="Low complexity" evidence="2">
    <location>
        <begin position="11"/>
        <end position="23"/>
    </location>
</feature>
<dbReference type="Proteomes" id="UP001597241">
    <property type="component" value="Unassembled WGS sequence"/>
</dbReference>
<dbReference type="PANTHER" id="PTHR45615:SF40">
    <property type="entry name" value="MYOSIN HEAVY CHAIN, NON-MUSCLE"/>
    <property type="match status" value="1"/>
</dbReference>
<dbReference type="InterPro" id="IPR027417">
    <property type="entry name" value="P-loop_NTPase"/>
</dbReference>
<feature type="compositionally biased region" description="Basic and acidic residues" evidence="2">
    <location>
        <begin position="26"/>
        <end position="42"/>
    </location>
</feature>
<accession>A0ABW3WLQ7</accession>
<dbReference type="InterPro" id="IPR011704">
    <property type="entry name" value="ATPase_dyneun-rel_AAA"/>
</dbReference>
<dbReference type="SUPFAM" id="SSF52540">
    <property type="entry name" value="P-loop containing nucleoside triphosphate hydrolases"/>
    <property type="match status" value="1"/>
</dbReference>
<dbReference type="RefSeq" id="WP_386807313.1">
    <property type="nucleotide sequence ID" value="NZ_JBHTMV010000002.1"/>
</dbReference>
<dbReference type="EMBL" id="JBHTMV010000002">
    <property type="protein sequence ID" value="MFD1292613.1"/>
    <property type="molecule type" value="Genomic_DNA"/>
</dbReference>
<feature type="coiled-coil region" evidence="1">
    <location>
        <begin position="228"/>
        <end position="416"/>
    </location>
</feature>
<evidence type="ECO:0000313" key="5">
    <source>
        <dbReference type="Proteomes" id="UP001597241"/>
    </source>
</evidence>
<evidence type="ECO:0000259" key="3">
    <source>
        <dbReference type="Pfam" id="PF07728"/>
    </source>
</evidence>
<feature type="region of interest" description="Disordered" evidence="2">
    <location>
        <begin position="1"/>
        <end position="42"/>
    </location>
</feature>
<feature type="coiled-coil region" evidence="1">
    <location>
        <begin position="86"/>
        <end position="194"/>
    </location>
</feature>
<keyword evidence="5" id="KW-1185">Reference proteome</keyword>
<proteinExistence type="predicted"/>
<dbReference type="Pfam" id="PF07728">
    <property type="entry name" value="AAA_5"/>
    <property type="match status" value="1"/>
</dbReference>
<organism evidence="4 5">
    <name type="scientific">Lutibacter holmesii</name>
    <dbReference type="NCBI Taxonomy" id="1137985"/>
    <lineage>
        <taxon>Bacteria</taxon>
        <taxon>Pseudomonadati</taxon>
        <taxon>Bacteroidota</taxon>
        <taxon>Flavobacteriia</taxon>
        <taxon>Flavobacteriales</taxon>
        <taxon>Flavobacteriaceae</taxon>
        <taxon>Lutibacter</taxon>
    </lineage>
</organism>
<comment type="caution">
    <text evidence="4">The sequence shown here is derived from an EMBL/GenBank/DDBJ whole genome shotgun (WGS) entry which is preliminary data.</text>
</comment>
<dbReference type="PANTHER" id="PTHR45615">
    <property type="entry name" value="MYOSIN HEAVY CHAIN, NON-MUSCLE"/>
    <property type="match status" value="1"/>
</dbReference>
<evidence type="ECO:0000256" key="2">
    <source>
        <dbReference type="SAM" id="MobiDB-lite"/>
    </source>
</evidence>